<feature type="domain" description="Aminotransferase class I/classII large" evidence="12">
    <location>
        <begin position="35"/>
        <end position="358"/>
    </location>
</feature>
<evidence type="ECO:0000256" key="8">
    <source>
        <dbReference type="ARBA" id="ARBA00022898"/>
    </source>
</evidence>
<comment type="subunit">
    <text evidence="4 11">Homodimer.</text>
</comment>
<comment type="cofactor">
    <cofactor evidence="1 11">
        <name>pyridoxal 5'-phosphate</name>
        <dbReference type="ChEBI" id="CHEBI:597326"/>
    </cofactor>
</comment>
<organism evidence="13 14">
    <name type="scientific">Rhodothermus profundi</name>
    <dbReference type="NCBI Taxonomy" id="633813"/>
    <lineage>
        <taxon>Bacteria</taxon>
        <taxon>Pseudomonadati</taxon>
        <taxon>Rhodothermota</taxon>
        <taxon>Rhodothermia</taxon>
        <taxon>Rhodothermales</taxon>
        <taxon>Rhodothermaceae</taxon>
        <taxon>Rhodothermus</taxon>
    </lineage>
</organism>
<keyword evidence="6 11" id="KW-0028">Amino-acid biosynthesis</keyword>
<dbReference type="Gene3D" id="3.40.640.10">
    <property type="entry name" value="Type I PLP-dependent aspartate aminotransferase-like (Major domain)"/>
    <property type="match status" value="1"/>
</dbReference>
<dbReference type="Proteomes" id="UP000185812">
    <property type="component" value="Unassembled WGS sequence"/>
</dbReference>
<keyword evidence="8 11" id="KW-0663">Pyridoxal phosphate</keyword>
<dbReference type="Pfam" id="PF00155">
    <property type="entry name" value="Aminotran_1_2"/>
    <property type="match status" value="1"/>
</dbReference>
<name>A0A1M6TDW2_9BACT</name>
<dbReference type="RefSeq" id="WP_072715216.1">
    <property type="nucleotide sequence ID" value="NZ_FRAU01000004.1"/>
</dbReference>
<evidence type="ECO:0000256" key="11">
    <source>
        <dbReference type="HAMAP-Rule" id="MF_01023"/>
    </source>
</evidence>
<dbReference type="AlphaFoldDB" id="A0A1M6TDW2"/>
<comment type="pathway">
    <text evidence="2 11">Amino-acid biosynthesis; L-histidine biosynthesis; L-histidine from 5-phospho-alpha-D-ribose 1-diphosphate: step 7/9.</text>
</comment>
<keyword evidence="9 11" id="KW-0368">Histidine biosynthesis</keyword>
<keyword evidence="7 11" id="KW-0808">Transferase</keyword>
<evidence type="ECO:0000313" key="14">
    <source>
        <dbReference type="Proteomes" id="UP000185812"/>
    </source>
</evidence>
<dbReference type="SUPFAM" id="SSF53383">
    <property type="entry name" value="PLP-dependent transferases"/>
    <property type="match status" value="1"/>
</dbReference>
<evidence type="ECO:0000256" key="1">
    <source>
        <dbReference type="ARBA" id="ARBA00001933"/>
    </source>
</evidence>
<dbReference type="GO" id="GO:0030170">
    <property type="term" value="F:pyridoxal phosphate binding"/>
    <property type="evidence" value="ECO:0007669"/>
    <property type="project" value="InterPro"/>
</dbReference>
<protein>
    <recommendedName>
        <fullName evidence="11">Histidinol-phosphate aminotransferase</fullName>
        <ecNumber evidence="11">2.6.1.9</ecNumber>
    </recommendedName>
    <alternativeName>
        <fullName evidence="11">Imidazole acetol-phosphate transaminase</fullName>
    </alternativeName>
</protein>
<dbReference type="PANTHER" id="PTHR42885">
    <property type="entry name" value="HISTIDINOL-PHOSPHATE AMINOTRANSFERASE-RELATED"/>
    <property type="match status" value="1"/>
</dbReference>
<evidence type="ECO:0000256" key="5">
    <source>
        <dbReference type="ARBA" id="ARBA00022576"/>
    </source>
</evidence>
<dbReference type="CDD" id="cd00609">
    <property type="entry name" value="AAT_like"/>
    <property type="match status" value="1"/>
</dbReference>
<dbReference type="GO" id="GO:0004400">
    <property type="term" value="F:histidinol-phosphate transaminase activity"/>
    <property type="evidence" value="ECO:0007669"/>
    <property type="project" value="UniProtKB-UniRule"/>
</dbReference>
<evidence type="ECO:0000256" key="2">
    <source>
        <dbReference type="ARBA" id="ARBA00005011"/>
    </source>
</evidence>
<dbReference type="InterPro" id="IPR001917">
    <property type="entry name" value="Aminotrans_II_pyridoxalP_BS"/>
</dbReference>
<reference evidence="14" key="1">
    <citation type="submission" date="2016-11" db="EMBL/GenBank/DDBJ databases">
        <authorList>
            <person name="Varghese N."/>
            <person name="Submissions S."/>
        </authorList>
    </citation>
    <scope>NUCLEOTIDE SEQUENCE [LARGE SCALE GENOMIC DNA]</scope>
    <source>
        <strain evidence="14">DSM 22212</strain>
    </source>
</reference>
<evidence type="ECO:0000256" key="6">
    <source>
        <dbReference type="ARBA" id="ARBA00022605"/>
    </source>
</evidence>
<evidence type="ECO:0000256" key="7">
    <source>
        <dbReference type="ARBA" id="ARBA00022679"/>
    </source>
</evidence>
<dbReference type="PANTHER" id="PTHR42885:SF2">
    <property type="entry name" value="HISTIDINOL-PHOSPHATE AMINOTRANSFERASE"/>
    <property type="match status" value="1"/>
</dbReference>
<dbReference type="EMBL" id="FRAU01000004">
    <property type="protein sequence ID" value="SHK54968.1"/>
    <property type="molecule type" value="Genomic_DNA"/>
</dbReference>
<dbReference type="NCBIfam" id="TIGR01141">
    <property type="entry name" value="hisC"/>
    <property type="match status" value="1"/>
</dbReference>
<accession>A0A1M6TDW2</accession>
<proteinExistence type="inferred from homology"/>
<dbReference type="InterPro" id="IPR015421">
    <property type="entry name" value="PyrdxlP-dep_Trfase_major"/>
</dbReference>
<dbReference type="InterPro" id="IPR004839">
    <property type="entry name" value="Aminotransferase_I/II_large"/>
</dbReference>
<comment type="catalytic activity">
    <reaction evidence="10 11">
        <text>L-histidinol phosphate + 2-oxoglutarate = 3-(imidazol-4-yl)-2-oxopropyl phosphate + L-glutamate</text>
        <dbReference type="Rhea" id="RHEA:23744"/>
        <dbReference type="ChEBI" id="CHEBI:16810"/>
        <dbReference type="ChEBI" id="CHEBI:29985"/>
        <dbReference type="ChEBI" id="CHEBI:57766"/>
        <dbReference type="ChEBI" id="CHEBI:57980"/>
        <dbReference type="EC" id="2.6.1.9"/>
    </reaction>
</comment>
<dbReference type="InterPro" id="IPR015422">
    <property type="entry name" value="PyrdxlP-dep_Trfase_small"/>
</dbReference>
<feature type="modified residue" description="N6-(pyridoxal phosphate)lysine" evidence="11">
    <location>
        <position position="224"/>
    </location>
</feature>
<evidence type="ECO:0000256" key="4">
    <source>
        <dbReference type="ARBA" id="ARBA00011738"/>
    </source>
</evidence>
<keyword evidence="14" id="KW-1185">Reference proteome</keyword>
<gene>
    <name evidence="11" type="primary">hisC</name>
    <name evidence="13" type="ORF">SAMN04488087_1346</name>
</gene>
<sequence>MISVADALEQALAAIRPAVRQGKPYVVGTPPEAPIKLNQNESPWDLPEPLKRELLEAFFALPFNRYPAEHPERLRRALAEYIDWPPEGIIVGNGSNELAFTVGLAVIDDGTPVVMPRPMFSLYEMIVRLHGGRIHAVAPGPDLQFDVAGLLQAIAQHRPALVILTSPNNPTGLAMDPRDIEAVVAAAPGLVLIDEAYVEFADGVGARPLLDRYPRVLLLRTFSKAFGLAGLRLGYLVGHPAVVQELYKARIPFMVDRLAETVALTLLRHPELVQARIAEIKAGVQWLYRELAALPDVEPRPSQANFVIFRTPLEPDVLLARLAKKGILIRNMSGYPELRGYVRVNAGRAEENRAFVVALKKALAGDETP</sequence>
<dbReference type="Gene3D" id="3.90.1150.10">
    <property type="entry name" value="Aspartate Aminotransferase, domain 1"/>
    <property type="match status" value="1"/>
</dbReference>
<dbReference type="EC" id="2.6.1.9" evidence="11"/>
<dbReference type="STRING" id="633813.SAMN04488087_1346"/>
<evidence type="ECO:0000259" key="12">
    <source>
        <dbReference type="Pfam" id="PF00155"/>
    </source>
</evidence>
<comment type="similarity">
    <text evidence="3 11">Belongs to the class-II pyridoxal-phosphate-dependent aminotransferase family. Histidinol-phosphate aminotransferase subfamily.</text>
</comment>
<dbReference type="GO" id="GO:0000105">
    <property type="term" value="P:L-histidine biosynthetic process"/>
    <property type="evidence" value="ECO:0007669"/>
    <property type="project" value="UniProtKB-UniRule"/>
</dbReference>
<keyword evidence="5 11" id="KW-0032">Aminotransferase</keyword>
<dbReference type="InterPro" id="IPR015424">
    <property type="entry name" value="PyrdxlP-dep_Trfase"/>
</dbReference>
<dbReference type="UniPathway" id="UPA00031">
    <property type="reaction ID" value="UER00012"/>
</dbReference>
<evidence type="ECO:0000256" key="10">
    <source>
        <dbReference type="ARBA" id="ARBA00047481"/>
    </source>
</evidence>
<dbReference type="PROSITE" id="PS00599">
    <property type="entry name" value="AA_TRANSFER_CLASS_2"/>
    <property type="match status" value="1"/>
</dbReference>
<dbReference type="HAMAP" id="MF_01023">
    <property type="entry name" value="HisC_aminotrans_2"/>
    <property type="match status" value="1"/>
</dbReference>
<evidence type="ECO:0000256" key="9">
    <source>
        <dbReference type="ARBA" id="ARBA00023102"/>
    </source>
</evidence>
<evidence type="ECO:0000256" key="3">
    <source>
        <dbReference type="ARBA" id="ARBA00007970"/>
    </source>
</evidence>
<dbReference type="InterPro" id="IPR005861">
    <property type="entry name" value="HisP_aminotrans"/>
</dbReference>
<dbReference type="OrthoDB" id="9813612at2"/>
<evidence type="ECO:0000313" key="13">
    <source>
        <dbReference type="EMBL" id="SHK54968.1"/>
    </source>
</evidence>